<name>A0ABQ5DWP8_9ASTR</name>
<accession>A0ABQ5DWP8</accession>
<dbReference type="PANTHER" id="PTHR44259">
    <property type="entry name" value="OS07G0183000 PROTEIN-RELATED"/>
    <property type="match status" value="1"/>
</dbReference>
<dbReference type="InterPro" id="IPR050942">
    <property type="entry name" value="F-box_BR-signaling"/>
</dbReference>
<comment type="caution">
    <text evidence="2">The sequence shown here is derived from an EMBL/GenBank/DDBJ whole genome shotgun (WGS) entry which is preliminary data.</text>
</comment>
<dbReference type="Proteomes" id="UP001151760">
    <property type="component" value="Unassembled WGS sequence"/>
</dbReference>
<feature type="domain" description="KIB1-4 beta-propeller" evidence="1">
    <location>
        <begin position="80"/>
        <end position="182"/>
    </location>
</feature>
<protein>
    <recommendedName>
        <fullName evidence="1">KIB1-4 beta-propeller domain-containing protein</fullName>
    </recommendedName>
</protein>
<keyword evidence="3" id="KW-1185">Reference proteome</keyword>
<proteinExistence type="predicted"/>
<gene>
    <name evidence="2" type="ORF">Tco_0952361</name>
</gene>
<dbReference type="PANTHER" id="PTHR44259:SF114">
    <property type="entry name" value="OS06G0707300 PROTEIN"/>
    <property type="match status" value="1"/>
</dbReference>
<organism evidence="2 3">
    <name type="scientific">Tanacetum coccineum</name>
    <dbReference type="NCBI Taxonomy" id="301880"/>
    <lineage>
        <taxon>Eukaryota</taxon>
        <taxon>Viridiplantae</taxon>
        <taxon>Streptophyta</taxon>
        <taxon>Embryophyta</taxon>
        <taxon>Tracheophyta</taxon>
        <taxon>Spermatophyta</taxon>
        <taxon>Magnoliopsida</taxon>
        <taxon>eudicotyledons</taxon>
        <taxon>Gunneridae</taxon>
        <taxon>Pentapetalae</taxon>
        <taxon>asterids</taxon>
        <taxon>campanulids</taxon>
        <taxon>Asterales</taxon>
        <taxon>Asteraceae</taxon>
        <taxon>Asteroideae</taxon>
        <taxon>Anthemideae</taxon>
        <taxon>Anthemidinae</taxon>
        <taxon>Tanacetum</taxon>
    </lineage>
</organism>
<reference evidence="2" key="1">
    <citation type="journal article" date="2022" name="Int. J. Mol. Sci.">
        <title>Draft Genome of Tanacetum Coccineum: Genomic Comparison of Closely Related Tanacetum-Family Plants.</title>
        <authorList>
            <person name="Yamashiro T."/>
            <person name="Shiraishi A."/>
            <person name="Nakayama K."/>
            <person name="Satake H."/>
        </authorList>
    </citation>
    <scope>NUCLEOTIDE SEQUENCE</scope>
</reference>
<dbReference type="Pfam" id="PF03478">
    <property type="entry name" value="Beta-prop_KIB1-4"/>
    <property type="match status" value="1"/>
</dbReference>
<evidence type="ECO:0000313" key="3">
    <source>
        <dbReference type="Proteomes" id="UP001151760"/>
    </source>
</evidence>
<sequence>MDWSGMLPELLAIIAQKHIVFYEDYYSFAGVSKSWHLAAIQAAKVHKFPNGPPSRFPSLMLAQKSKDKEFRELLLLSNKSIRKKSIRKIRLPQIYDKVFMTSCGWLVTVGEDFSSQLINPLSCETINLPKFNTFDPEYFLREDSWYGGIRKLILLTSNNQSTLVLPLVVVSWGWDYNTSYFRLHLSSCVTFYLRLIELSVLKSPSSAHVSPFGVELPFHDVISKPDSIDFGLIKFSRL</sequence>
<dbReference type="InterPro" id="IPR005174">
    <property type="entry name" value="KIB1-4_b-propeller"/>
</dbReference>
<evidence type="ECO:0000313" key="2">
    <source>
        <dbReference type="EMBL" id="GJT43646.1"/>
    </source>
</evidence>
<evidence type="ECO:0000259" key="1">
    <source>
        <dbReference type="Pfam" id="PF03478"/>
    </source>
</evidence>
<reference evidence="2" key="2">
    <citation type="submission" date="2022-01" db="EMBL/GenBank/DDBJ databases">
        <authorList>
            <person name="Yamashiro T."/>
            <person name="Shiraishi A."/>
            <person name="Satake H."/>
            <person name="Nakayama K."/>
        </authorList>
    </citation>
    <scope>NUCLEOTIDE SEQUENCE</scope>
</reference>
<dbReference type="EMBL" id="BQNB010015747">
    <property type="protein sequence ID" value="GJT43646.1"/>
    <property type="molecule type" value="Genomic_DNA"/>
</dbReference>